<accession>Q7MWP4</accession>
<dbReference type="EMBL" id="AE015924">
    <property type="protein sequence ID" value="AAQ65745.1"/>
    <property type="molecule type" value="Genomic_DNA"/>
</dbReference>
<protein>
    <submittedName>
        <fullName evidence="1">Uncharacterized protein</fullName>
    </submittedName>
</protein>
<organism evidence="1 2">
    <name type="scientific">Porphyromonas gingivalis (strain ATCC BAA-308 / W83)</name>
    <dbReference type="NCBI Taxonomy" id="242619"/>
    <lineage>
        <taxon>Bacteria</taxon>
        <taxon>Pseudomonadati</taxon>
        <taxon>Bacteroidota</taxon>
        <taxon>Bacteroidia</taxon>
        <taxon>Bacteroidales</taxon>
        <taxon>Porphyromonadaceae</taxon>
        <taxon>Porphyromonas</taxon>
    </lineage>
</organism>
<dbReference type="Proteomes" id="UP000000588">
    <property type="component" value="Chromosome"/>
</dbReference>
<sequence length="300" mass="34920">MMKLSSGGVSSAVVNNGTIVQQAGFLPAGTTFFTPMVLFQITSFVTGQYYMNGMTKQLNAALEKLDTLIEFYYRERMAKIKQSVSLINKNLSNKIFSDEDLQQMKDVHSDLSIIKNEFFEDLSCMTREMSKKNKRNPWGRLKAAKSIEKEKAKFIHKMEILLFVEALLYLTKVTELYMNIRYIQPDMNRLNWTLSALIELSTFREDDLFSMELINLHETVKKEILEYLSDLEKGPIFTSKIREIKSNFENSFVDIEEHKDNLLSEAKEIHKSTLVRFEKDKMFVIDFRNGNLELYSSNDQ</sequence>
<name>Q7MWP4_PORGI</name>
<dbReference type="PATRIC" id="fig|242619.8.peg.509"/>
<dbReference type="AlphaFoldDB" id="Q7MWP4"/>
<gene>
    <name evidence="1" type="ordered locus">PG_0556</name>
</gene>
<dbReference type="EnsemblBacteria" id="AAQ65745">
    <property type="protein sequence ID" value="AAQ65745"/>
    <property type="gene ID" value="PG_0556"/>
</dbReference>
<evidence type="ECO:0000313" key="2">
    <source>
        <dbReference type="Proteomes" id="UP000000588"/>
    </source>
</evidence>
<proteinExistence type="predicted"/>
<evidence type="ECO:0000313" key="1">
    <source>
        <dbReference type="EMBL" id="AAQ65745.1"/>
    </source>
</evidence>
<dbReference type="BioCyc" id="PGIN242619:G1G02-517-MONOMER"/>
<keyword evidence="2" id="KW-1185">Reference proteome</keyword>
<dbReference type="KEGG" id="pgi:PG_0556"/>
<dbReference type="eggNOG" id="ENOG50316TB">
    <property type="taxonomic scope" value="Bacteria"/>
</dbReference>
<reference evidence="1 2" key="1">
    <citation type="journal article" date="2003" name="J. Bacteriol.">
        <title>Complete genome sequence of the oral pathogenic bacterium Porphyromonas gingivalis strain W83.</title>
        <authorList>
            <person name="Nelson K."/>
            <person name="Fleishmann R."/>
            <person name="DeBoy R."/>
            <person name="Paulsen I."/>
            <person name="Fouts D."/>
            <person name="Eisen J."/>
            <person name="Daugherty S."/>
            <person name="Dodson R."/>
            <person name="Durkin A."/>
            <person name="Gwinn M."/>
            <person name="Haft D."/>
            <person name="Kolonay J."/>
            <person name="Nelson W."/>
            <person name="White O."/>
            <person name="Mason T."/>
            <person name="Tallon L."/>
            <person name="Gray J."/>
            <person name="Granger D."/>
            <person name="Tettelin H."/>
            <person name="Dong H."/>
            <person name="Galvin J."/>
            <person name="Duncan M."/>
            <person name="Dewhirst F."/>
            <person name="Fraser C."/>
        </authorList>
    </citation>
    <scope>NUCLEOTIDE SEQUENCE [LARGE SCALE GENOMIC DNA]</scope>
    <source>
        <strain evidence="2">ATCC BAA-308 / W83</strain>
    </source>
</reference>
<dbReference type="HOGENOM" id="CLU_051168_0_0_10"/>